<dbReference type="RefSeq" id="WP_068848161.1">
    <property type="nucleotide sequence ID" value="NZ_LYDR01000099.1"/>
</dbReference>
<dbReference type="Gene3D" id="3.40.50.880">
    <property type="match status" value="1"/>
</dbReference>
<evidence type="ECO:0008006" key="8">
    <source>
        <dbReference type="Google" id="ProtNLM"/>
    </source>
</evidence>
<comment type="similarity">
    <text evidence="1">Belongs to the peptidase S51 family.</text>
</comment>
<accession>A0A1C3EC50</accession>
<sequence length="323" mass="35433">MRFRALILTILLLLSDSWLAADDALLGFPKPNDDAKPGAIVLHGGGRVTDETFERFIELAGGQEARIVFVPSAGFRLADYRGKQEFLNAVNLRYGSWAKLAREGKVASFQFLATDNPADADSDLFIKPLLNATGVWFSGGSQLRLNYRFVGEFPQTTKFQDALMEVVKRGGVVGGTSAGTAAIPEIMTLWSERENPDSPETAVAAHGFGLLRNAIVEQHFQARGGRLERFCKLLRDSPRLDELTGRPGSGRLMVGLAIEESAALVIRRNHLEVIGDARAHIFLKSSGSKSLTWHELDPRETVQLRKLPGAPTALLREETALVR</sequence>
<dbReference type="PANTHER" id="PTHR36175:SF1">
    <property type="entry name" value="CYANOPHYCINASE"/>
    <property type="match status" value="1"/>
</dbReference>
<evidence type="ECO:0000256" key="1">
    <source>
        <dbReference type="ARBA" id="ARBA00006534"/>
    </source>
</evidence>
<evidence type="ECO:0000256" key="4">
    <source>
        <dbReference type="ARBA" id="ARBA00022825"/>
    </source>
</evidence>
<dbReference type="STRING" id="1841610.A6X21_05225"/>
<dbReference type="AlphaFoldDB" id="A0A1C3EC50"/>
<reference evidence="6 7" key="1">
    <citation type="submission" date="2016-05" db="EMBL/GenBank/DDBJ databases">
        <title>Genomic and physiological characterization of Planctopirus sp. isolated from fresh water lake.</title>
        <authorList>
            <person name="Subhash Y."/>
            <person name="Ramana C."/>
        </authorList>
    </citation>
    <scope>NUCLEOTIDE SEQUENCE [LARGE SCALE GENOMIC DNA]</scope>
    <source>
        <strain evidence="6 7">JC280</strain>
    </source>
</reference>
<evidence type="ECO:0000256" key="3">
    <source>
        <dbReference type="ARBA" id="ARBA00022801"/>
    </source>
</evidence>
<feature type="chain" id="PRO_5008672935" description="Cyanophycinase" evidence="5">
    <location>
        <begin position="21"/>
        <end position="323"/>
    </location>
</feature>
<dbReference type="OrthoDB" id="9799980at2"/>
<dbReference type="PANTHER" id="PTHR36175">
    <property type="entry name" value="CYANOPHYCINASE"/>
    <property type="match status" value="1"/>
</dbReference>
<keyword evidence="4" id="KW-0720">Serine protease</keyword>
<dbReference type="SUPFAM" id="SSF52317">
    <property type="entry name" value="Class I glutamine amidotransferase-like"/>
    <property type="match status" value="1"/>
</dbReference>
<protein>
    <recommendedName>
        <fullName evidence="8">Cyanophycinase</fullName>
    </recommendedName>
</protein>
<evidence type="ECO:0000313" key="6">
    <source>
        <dbReference type="EMBL" id="ODA30837.1"/>
    </source>
</evidence>
<evidence type="ECO:0000256" key="2">
    <source>
        <dbReference type="ARBA" id="ARBA00022670"/>
    </source>
</evidence>
<dbReference type="GO" id="GO:0008236">
    <property type="term" value="F:serine-type peptidase activity"/>
    <property type="evidence" value="ECO:0007669"/>
    <property type="project" value="UniProtKB-KW"/>
</dbReference>
<evidence type="ECO:0000313" key="7">
    <source>
        <dbReference type="Proteomes" id="UP000094828"/>
    </source>
</evidence>
<dbReference type="InterPro" id="IPR005320">
    <property type="entry name" value="Peptidase_S51"/>
</dbReference>
<dbReference type="Proteomes" id="UP000094828">
    <property type="component" value="Unassembled WGS sequence"/>
</dbReference>
<keyword evidence="5" id="KW-0732">Signal</keyword>
<dbReference type="GO" id="GO:0006508">
    <property type="term" value="P:proteolysis"/>
    <property type="evidence" value="ECO:0007669"/>
    <property type="project" value="UniProtKB-KW"/>
</dbReference>
<dbReference type="EMBL" id="LYDR01000099">
    <property type="protein sequence ID" value="ODA30837.1"/>
    <property type="molecule type" value="Genomic_DNA"/>
</dbReference>
<dbReference type="InterPro" id="IPR029062">
    <property type="entry name" value="Class_I_gatase-like"/>
</dbReference>
<comment type="caution">
    <text evidence="6">The sequence shown here is derived from an EMBL/GenBank/DDBJ whole genome shotgun (WGS) entry which is preliminary data.</text>
</comment>
<dbReference type="Pfam" id="PF03575">
    <property type="entry name" value="Peptidase_S51"/>
    <property type="match status" value="1"/>
</dbReference>
<keyword evidence="2" id="KW-0645">Protease</keyword>
<keyword evidence="7" id="KW-1185">Reference proteome</keyword>
<name>A0A1C3EC50_9PLAN</name>
<organism evidence="6 7">
    <name type="scientific">Planctopirus hydrillae</name>
    <dbReference type="NCBI Taxonomy" id="1841610"/>
    <lineage>
        <taxon>Bacteria</taxon>
        <taxon>Pseudomonadati</taxon>
        <taxon>Planctomycetota</taxon>
        <taxon>Planctomycetia</taxon>
        <taxon>Planctomycetales</taxon>
        <taxon>Planctomycetaceae</taxon>
        <taxon>Planctopirus</taxon>
    </lineage>
</organism>
<keyword evidence="3" id="KW-0378">Hydrolase</keyword>
<proteinExistence type="inferred from homology"/>
<gene>
    <name evidence="6" type="ORF">A6X21_05225</name>
</gene>
<feature type="signal peptide" evidence="5">
    <location>
        <begin position="1"/>
        <end position="20"/>
    </location>
</feature>
<evidence type="ECO:0000256" key="5">
    <source>
        <dbReference type="SAM" id="SignalP"/>
    </source>
</evidence>